<reference evidence="1" key="2">
    <citation type="submission" date="2021-04" db="EMBL/GenBank/DDBJ databases">
        <authorList>
            <person name="Gilroy R."/>
        </authorList>
    </citation>
    <scope>NUCLEOTIDE SEQUENCE</scope>
    <source>
        <strain evidence="1">ChiSxjej1B13-11762</strain>
    </source>
</reference>
<sequence>MLSCPCKLLARESIINNHRRKGTGTGVPFQAGLQAESGKALRPWEFIVVRDKETLKKMVDCRAGKAKMLEGADCAVAVLGDGRQDRRVAGRLLRGDGTHLMENSLGLGNCWLQGRLRKAEGGTLAAL</sequence>
<evidence type="ECO:0000313" key="2">
    <source>
        <dbReference type="Proteomes" id="UP000824263"/>
    </source>
</evidence>
<accession>A0A9D1UEA7</accession>
<gene>
    <name evidence="1" type="ORF">H9873_09950</name>
</gene>
<comment type="caution">
    <text evidence="1">The sequence shown here is derived from an EMBL/GenBank/DDBJ whole genome shotgun (WGS) entry which is preliminary data.</text>
</comment>
<dbReference type="Gene3D" id="3.40.109.10">
    <property type="entry name" value="NADH Oxidase"/>
    <property type="match status" value="1"/>
</dbReference>
<evidence type="ECO:0000313" key="1">
    <source>
        <dbReference type="EMBL" id="HIW84627.1"/>
    </source>
</evidence>
<organism evidence="1 2">
    <name type="scientific">Candidatus Dorea gallistercoris</name>
    <dbReference type="NCBI Taxonomy" id="2838542"/>
    <lineage>
        <taxon>Bacteria</taxon>
        <taxon>Bacillati</taxon>
        <taxon>Bacillota</taxon>
        <taxon>Clostridia</taxon>
        <taxon>Lachnospirales</taxon>
        <taxon>Lachnospiraceae</taxon>
        <taxon>Dorea</taxon>
    </lineage>
</organism>
<reference evidence="1" key="1">
    <citation type="journal article" date="2021" name="PeerJ">
        <title>Extensive microbial diversity within the chicken gut microbiome revealed by metagenomics and culture.</title>
        <authorList>
            <person name="Gilroy R."/>
            <person name="Ravi A."/>
            <person name="Getino M."/>
            <person name="Pursley I."/>
            <person name="Horton D.L."/>
            <person name="Alikhan N.F."/>
            <person name="Baker D."/>
            <person name="Gharbi K."/>
            <person name="Hall N."/>
            <person name="Watson M."/>
            <person name="Adriaenssens E.M."/>
            <person name="Foster-Nyarko E."/>
            <person name="Jarju S."/>
            <person name="Secka A."/>
            <person name="Antonio M."/>
            <person name="Oren A."/>
            <person name="Chaudhuri R.R."/>
            <person name="La Ragione R."/>
            <person name="Hildebrand F."/>
            <person name="Pallen M.J."/>
        </authorList>
    </citation>
    <scope>NUCLEOTIDE SEQUENCE</scope>
    <source>
        <strain evidence="1">ChiSxjej1B13-11762</strain>
    </source>
</reference>
<protein>
    <submittedName>
        <fullName evidence="1">Uncharacterized protein</fullName>
    </submittedName>
</protein>
<name>A0A9D1UEA7_9FIRM</name>
<dbReference type="InterPro" id="IPR000415">
    <property type="entry name" value="Nitroreductase-like"/>
</dbReference>
<dbReference type="SUPFAM" id="SSF55469">
    <property type="entry name" value="FMN-dependent nitroreductase-like"/>
    <property type="match status" value="1"/>
</dbReference>
<dbReference type="AlphaFoldDB" id="A0A9D1UEA7"/>
<dbReference type="EMBL" id="DXGF01000179">
    <property type="protein sequence ID" value="HIW84627.1"/>
    <property type="molecule type" value="Genomic_DNA"/>
</dbReference>
<dbReference type="Proteomes" id="UP000824263">
    <property type="component" value="Unassembled WGS sequence"/>
</dbReference>
<proteinExistence type="predicted"/>
<dbReference type="GO" id="GO:0016491">
    <property type="term" value="F:oxidoreductase activity"/>
    <property type="evidence" value="ECO:0007669"/>
    <property type="project" value="InterPro"/>
</dbReference>